<feature type="region of interest" description="Disordered" evidence="2">
    <location>
        <begin position="162"/>
        <end position="253"/>
    </location>
</feature>
<keyword evidence="5" id="KW-1185">Reference proteome</keyword>
<dbReference type="Proteomes" id="UP000193560">
    <property type="component" value="Unassembled WGS sequence"/>
</dbReference>
<comment type="similarity">
    <text evidence="1">Belongs to the RNR ribonuclease family.</text>
</comment>
<dbReference type="Pfam" id="PF17849">
    <property type="entry name" value="OB_Dis3"/>
    <property type="match status" value="1"/>
</dbReference>
<evidence type="ECO:0000313" key="4">
    <source>
        <dbReference type="EMBL" id="ORZ18488.1"/>
    </source>
</evidence>
<feature type="compositionally biased region" description="Low complexity" evidence="2">
    <location>
        <begin position="233"/>
        <end position="245"/>
    </location>
</feature>
<dbReference type="GO" id="GO:0000175">
    <property type="term" value="F:3'-5'-RNA exonuclease activity"/>
    <property type="evidence" value="ECO:0007669"/>
    <property type="project" value="TreeGrafter"/>
</dbReference>
<evidence type="ECO:0000256" key="1">
    <source>
        <dbReference type="RuleBase" id="RU003901"/>
    </source>
</evidence>
<dbReference type="InterPro" id="IPR050180">
    <property type="entry name" value="RNR_Ribonuclease"/>
</dbReference>
<feature type="region of interest" description="Disordered" evidence="2">
    <location>
        <begin position="1"/>
        <end position="138"/>
    </location>
</feature>
<dbReference type="InterPro" id="IPR001900">
    <property type="entry name" value="RNase_II/R"/>
</dbReference>
<proteinExistence type="inferred from homology"/>
<feature type="compositionally biased region" description="Basic and acidic residues" evidence="2">
    <location>
        <begin position="28"/>
        <end position="37"/>
    </location>
</feature>
<feature type="compositionally biased region" description="Polar residues" evidence="2">
    <location>
        <begin position="183"/>
        <end position="193"/>
    </location>
</feature>
<feature type="compositionally biased region" description="Polar residues" evidence="2">
    <location>
        <begin position="15"/>
        <end position="27"/>
    </location>
</feature>
<dbReference type="GO" id="GO:0000932">
    <property type="term" value="C:P-body"/>
    <property type="evidence" value="ECO:0007669"/>
    <property type="project" value="TreeGrafter"/>
</dbReference>
<organism evidence="4 5">
    <name type="scientific">Absidia repens</name>
    <dbReference type="NCBI Taxonomy" id="90262"/>
    <lineage>
        <taxon>Eukaryota</taxon>
        <taxon>Fungi</taxon>
        <taxon>Fungi incertae sedis</taxon>
        <taxon>Mucoromycota</taxon>
        <taxon>Mucoromycotina</taxon>
        <taxon>Mucoromycetes</taxon>
        <taxon>Mucorales</taxon>
        <taxon>Cunninghamellaceae</taxon>
        <taxon>Absidia</taxon>
    </lineage>
</organism>
<gene>
    <name evidence="4" type="ORF">BCR42DRAFT_410935</name>
</gene>
<dbReference type="Pfam" id="PF17877">
    <property type="entry name" value="Dis3l2_C_term"/>
    <property type="match status" value="1"/>
</dbReference>
<feature type="region of interest" description="Disordered" evidence="2">
    <location>
        <begin position="343"/>
        <end position="409"/>
    </location>
</feature>
<dbReference type="Pfam" id="PF00773">
    <property type="entry name" value="RNB"/>
    <property type="match status" value="1"/>
</dbReference>
<dbReference type="AlphaFoldDB" id="A0A1X2IL41"/>
<dbReference type="OrthoDB" id="372421at2759"/>
<dbReference type="STRING" id="90262.A0A1X2IL41"/>
<reference evidence="4 5" key="1">
    <citation type="submission" date="2016-07" db="EMBL/GenBank/DDBJ databases">
        <title>Pervasive Adenine N6-methylation of Active Genes in Fungi.</title>
        <authorList>
            <consortium name="DOE Joint Genome Institute"/>
            <person name="Mondo S.J."/>
            <person name="Dannebaum R.O."/>
            <person name="Kuo R.C."/>
            <person name="Labutti K."/>
            <person name="Haridas S."/>
            <person name="Kuo A."/>
            <person name="Salamov A."/>
            <person name="Ahrendt S.R."/>
            <person name="Lipzen A."/>
            <person name="Sullivan W."/>
            <person name="Andreopoulos W.B."/>
            <person name="Clum A."/>
            <person name="Lindquist E."/>
            <person name="Daum C."/>
            <person name="Ramamoorthy G.K."/>
            <person name="Gryganskyi A."/>
            <person name="Culley D."/>
            <person name="Magnuson J.K."/>
            <person name="James T.Y."/>
            <person name="O'Malley M.A."/>
            <person name="Stajich J.E."/>
            <person name="Spatafora J.W."/>
            <person name="Visel A."/>
            <person name="Grigoriev I.V."/>
        </authorList>
    </citation>
    <scope>NUCLEOTIDE SEQUENCE [LARGE SCALE GENOMIC DNA]</scope>
    <source>
        <strain evidence="4 5">NRRL 1336</strain>
    </source>
</reference>
<dbReference type="PANTHER" id="PTHR23355:SF9">
    <property type="entry name" value="DIS3-LIKE EXONUCLEASE 2"/>
    <property type="match status" value="1"/>
</dbReference>
<name>A0A1X2IL41_9FUNG</name>
<dbReference type="InterPro" id="IPR041505">
    <property type="entry name" value="Dis3_CSD2"/>
</dbReference>
<evidence type="ECO:0000259" key="3">
    <source>
        <dbReference type="SMART" id="SM00955"/>
    </source>
</evidence>
<feature type="compositionally biased region" description="Low complexity" evidence="2">
    <location>
        <begin position="162"/>
        <end position="176"/>
    </location>
</feature>
<dbReference type="InterPro" id="IPR022966">
    <property type="entry name" value="RNase_II/R_CS"/>
</dbReference>
<evidence type="ECO:0000256" key="2">
    <source>
        <dbReference type="SAM" id="MobiDB-lite"/>
    </source>
</evidence>
<dbReference type="EMBL" id="MCGE01000008">
    <property type="protein sequence ID" value="ORZ18488.1"/>
    <property type="molecule type" value="Genomic_DNA"/>
</dbReference>
<comment type="caution">
    <text evidence="4">The sequence shown here is derived from an EMBL/GenBank/DDBJ whole genome shotgun (WGS) entry which is preliminary data.</text>
</comment>
<accession>A0A1X2IL41</accession>
<dbReference type="SUPFAM" id="SSF50249">
    <property type="entry name" value="Nucleic acid-binding proteins"/>
    <property type="match status" value="3"/>
</dbReference>
<feature type="compositionally biased region" description="Basic and acidic residues" evidence="2">
    <location>
        <begin position="343"/>
        <end position="352"/>
    </location>
</feature>
<feature type="compositionally biased region" description="Acidic residues" evidence="2">
    <location>
        <begin position="1017"/>
        <end position="1031"/>
    </location>
</feature>
<feature type="compositionally biased region" description="Basic and acidic residues" evidence="2">
    <location>
        <begin position="216"/>
        <end position="232"/>
    </location>
</feature>
<feature type="compositionally biased region" description="Basic and acidic residues" evidence="2">
    <location>
        <begin position="59"/>
        <end position="74"/>
    </location>
</feature>
<feature type="domain" description="RNB" evidence="3">
    <location>
        <begin position="559"/>
        <end position="897"/>
    </location>
</feature>
<dbReference type="GO" id="GO:0006402">
    <property type="term" value="P:mRNA catabolic process"/>
    <property type="evidence" value="ECO:0007669"/>
    <property type="project" value="TreeGrafter"/>
</dbReference>
<feature type="compositionally biased region" description="Low complexity" evidence="2">
    <location>
        <begin position="96"/>
        <end position="115"/>
    </location>
</feature>
<dbReference type="SMART" id="SM00955">
    <property type="entry name" value="RNB"/>
    <property type="match status" value="1"/>
</dbReference>
<dbReference type="Gene3D" id="2.40.50.690">
    <property type="match status" value="1"/>
</dbReference>
<sequence length="1117" mass="126493">MSSDHQNKNSRQHRYNPTNRSGPQPQRNMERSWRRPEAPAQSEMSASAWRSPQEFIVEQDQRRLAEHLAEKERNAGSSLNPAPANTTLEVVDRPLSPTTTSTAATSTPSTFATTDPPLPNKGDANTTTEYNSEEHDHQSKYYVNVNQSEGFVSVEDINVIDSSSQTSGSPGSSSTTIAKSIDVESSTNKNSKNANDEIPSERTKHVSDNSSSWRNFSREAGNKYRQRNDSGNRNRQNQQKQQNGQWKHVHPDDKHFKHQPVFYNYFMEYNEVMSGLEKGDLYKCQLRINKRKRMDAYATSDILGEDIYLCGDSARNRALDGDVVVVRLLDVDAIWKKRTEREKRFTEKRKQQPQDQQQNGTEQKDETVANNANDDTAIPVATLAEDDTVNAKDNAIEQEDDDENSDRKPKYAGEVVYILDRGEGMTYTGIISTYRPGSFQKNSEDSKKSNEIKHVWFKPTDKRTPLMMIDIRNAPHDVVSNAGFYEKHLVEAALVRWPISFRAPFGRIIRSLGPIGVLKAEEQAMLTDNNIMDAPFDNLVMTYLDKIPRTITASEITKRRDLRNELVFTIDPLAAKDLDDALHIKCLDDGNFEVGVHIADVSYYVKQDTLLDAEARKRGTTTYLVNRSIPMLPNPLCEDLCSLTPLEDKLAFSVIWKLDHDGNIIDTWFGRTVIRSCAKLAYDDVQSVIDQGHLPKDTVITDYSEGQVESNIMDLFKLSTAMRKRRYDGGALSMNSVKLSFTLNEDDEPIGVSVFEAKEANKLVEEFMLLANISVAQKIWEAYPSCSLLRRHECPIERRLNQFLELTGELGYDFDIGSAAGLQSSFDKLDDVDVKNVLLVLAIQPMKRATYICSGAVRNKQYLHYALNQDYYTHFTSPIRRYADVVVHRLLDAAISGKEDCGYDTKLLQKIALRCNRKKDGAKNAQESDIMLYLADYLTMLEKKEGTQVERAVVIGVNKKRFDVYVPKYGLEYCIQPGALPMQDFVFDDGRLDLFWKAGIPVNAAYFEKARERKWDDADDDNDEDNIENTDDNGHNNEGTQAAENDGIDQITRQLSTTSVASANKNGEDLPRKLHPAPLDNDKCMQSIDMLATINVHVIPDKSQTPPRIHIFPVNPF</sequence>
<dbReference type="PROSITE" id="PS01175">
    <property type="entry name" value="RIBONUCLEASE_II"/>
    <property type="match status" value="1"/>
</dbReference>
<dbReference type="Gene3D" id="2.40.50.700">
    <property type="match status" value="1"/>
</dbReference>
<protein>
    <recommendedName>
        <fullName evidence="3">RNB domain-containing protein</fullName>
    </recommendedName>
</protein>
<feature type="compositionally biased region" description="Polar residues" evidence="2">
    <location>
        <begin position="75"/>
        <end position="88"/>
    </location>
</feature>
<dbReference type="InterPro" id="IPR012340">
    <property type="entry name" value="NA-bd_OB-fold"/>
</dbReference>
<evidence type="ECO:0000313" key="5">
    <source>
        <dbReference type="Proteomes" id="UP000193560"/>
    </source>
</evidence>
<dbReference type="GO" id="GO:0003723">
    <property type="term" value="F:RNA binding"/>
    <property type="evidence" value="ECO:0007669"/>
    <property type="project" value="InterPro"/>
</dbReference>
<feature type="region of interest" description="Disordered" evidence="2">
    <location>
        <begin position="1014"/>
        <end position="1045"/>
    </location>
</feature>
<dbReference type="InterPro" id="IPR041093">
    <property type="entry name" value="Dis3l2-like_C"/>
</dbReference>
<dbReference type="PANTHER" id="PTHR23355">
    <property type="entry name" value="RIBONUCLEASE"/>
    <property type="match status" value="1"/>
</dbReference>